<dbReference type="Proteomes" id="UP000494269">
    <property type="component" value="Unassembled WGS sequence"/>
</dbReference>
<gene>
    <name evidence="2" type="ORF">LMG3441_06043</name>
</gene>
<proteinExistence type="predicted"/>
<protein>
    <recommendedName>
        <fullName evidence="4">Sensor domain-containing protein</fullName>
    </recommendedName>
</protein>
<accession>A0A6S7AUX9</accession>
<keyword evidence="1" id="KW-0812">Transmembrane</keyword>
<dbReference type="EMBL" id="CADIJQ010000018">
    <property type="protein sequence ID" value="CAB3743731.1"/>
    <property type="molecule type" value="Genomic_DNA"/>
</dbReference>
<evidence type="ECO:0008006" key="4">
    <source>
        <dbReference type="Google" id="ProtNLM"/>
    </source>
</evidence>
<organism evidence="2 3">
    <name type="scientific">Achromobacter kerstersii</name>
    <dbReference type="NCBI Taxonomy" id="1353890"/>
    <lineage>
        <taxon>Bacteria</taxon>
        <taxon>Pseudomonadati</taxon>
        <taxon>Pseudomonadota</taxon>
        <taxon>Betaproteobacteria</taxon>
        <taxon>Burkholderiales</taxon>
        <taxon>Alcaligenaceae</taxon>
        <taxon>Achromobacter</taxon>
    </lineage>
</organism>
<name>A0A6S7AUX9_9BURK</name>
<dbReference type="AlphaFoldDB" id="A0A6S7AUX9"/>
<feature type="transmembrane region" description="Helical" evidence="1">
    <location>
        <begin position="35"/>
        <end position="55"/>
    </location>
</feature>
<keyword evidence="1" id="KW-0472">Membrane</keyword>
<dbReference type="RefSeq" id="WP_175171959.1">
    <property type="nucleotide sequence ID" value="NZ_CADIJQ010000018.1"/>
</dbReference>
<sequence>MLNKIKNPLMFWPSPAALALLLVFAVGTALGLPMVGFGACVASFGFISYFVAANYDRQLGVRITQPQPWEWIVHVNGVEVGTIRDVDYAAILRKVLRDDYVATAQLASFLKWAIAIAAKTMIYVPVMVFWTLALIAVALPDELVPFLQKLSAEWHARPSDGVLLGNIIGVMGVFSVFSAFLTTPARSRCYTQAVNLLIRQHFDTPADGDVWVYRMPARGNHASGI</sequence>
<feature type="transmembrane region" description="Helical" evidence="1">
    <location>
        <begin position="121"/>
        <end position="141"/>
    </location>
</feature>
<reference evidence="2 3" key="1">
    <citation type="submission" date="2020-04" db="EMBL/GenBank/DDBJ databases">
        <authorList>
            <person name="De Canck E."/>
        </authorList>
    </citation>
    <scope>NUCLEOTIDE SEQUENCE [LARGE SCALE GENOMIC DNA]</scope>
    <source>
        <strain evidence="2 3">LMG 3441</strain>
    </source>
</reference>
<evidence type="ECO:0000313" key="2">
    <source>
        <dbReference type="EMBL" id="CAB3743731.1"/>
    </source>
</evidence>
<feature type="transmembrane region" description="Helical" evidence="1">
    <location>
        <begin position="161"/>
        <end position="181"/>
    </location>
</feature>
<keyword evidence="3" id="KW-1185">Reference proteome</keyword>
<evidence type="ECO:0000313" key="3">
    <source>
        <dbReference type="Proteomes" id="UP000494269"/>
    </source>
</evidence>
<keyword evidence="1" id="KW-1133">Transmembrane helix</keyword>
<evidence type="ECO:0000256" key="1">
    <source>
        <dbReference type="SAM" id="Phobius"/>
    </source>
</evidence>